<dbReference type="PANTHER" id="PTHR25466">
    <property type="entry name" value="T-LYMPHOCYTE ACTIVATION ANTIGEN"/>
    <property type="match status" value="1"/>
</dbReference>
<comment type="subcellular location">
    <subcellularLocation>
        <location evidence="1">Cell membrane</location>
        <topology evidence="1">Single-pass type I membrane protein</topology>
    </subcellularLocation>
</comment>
<dbReference type="Gene3D" id="2.60.40.10">
    <property type="entry name" value="Immunoglobulins"/>
    <property type="match status" value="2"/>
</dbReference>
<feature type="chain" id="PRO_5043389365" evidence="13">
    <location>
        <begin position="19"/>
        <end position="371"/>
    </location>
</feature>
<keyword evidence="2" id="KW-1003">Cell membrane</keyword>
<evidence type="ECO:0000256" key="2">
    <source>
        <dbReference type="ARBA" id="ARBA00022475"/>
    </source>
</evidence>
<dbReference type="GeneTree" id="ENSGT00940000156933"/>
<dbReference type="Proteomes" id="UP001501920">
    <property type="component" value="Chromosome 4"/>
</dbReference>
<evidence type="ECO:0000256" key="8">
    <source>
        <dbReference type="ARBA" id="ARBA00023170"/>
    </source>
</evidence>
<keyword evidence="9" id="KW-0325">Glycoprotein</keyword>
<keyword evidence="3 12" id="KW-0812">Transmembrane</keyword>
<dbReference type="Pfam" id="PF07686">
    <property type="entry name" value="V-set"/>
    <property type="match status" value="2"/>
</dbReference>
<dbReference type="GO" id="GO:0042130">
    <property type="term" value="P:negative regulation of T cell proliferation"/>
    <property type="evidence" value="ECO:0007669"/>
    <property type="project" value="TreeGrafter"/>
</dbReference>
<evidence type="ECO:0000256" key="12">
    <source>
        <dbReference type="SAM" id="Phobius"/>
    </source>
</evidence>
<feature type="domain" description="Ig-like" evidence="14">
    <location>
        <begin position="33"/>
        <end position="113"/>
    </location>
</feature>
<dbReference type="RefSeq" id="XP_037393521.1">
    <property type="nucleotide sequence ID" value="XM_037537624.1"/>
</dbReference>
<evidence type="ECO:0000313" key="16">
    <source>
        <dbReference type="Proteomes" id="UP001501920"/>
    </source>
</evidence>
<keyword evidence="4 13" id="KW-0732">Signal</keyword>
<dbReference type="SMART" id="SM00406">
    <property type="entry name" value="IGv"/>
    <property type="match status" value="2"/>
</dbReference>
<dbReference type="GO" id="GO:0009897">
    <property type="term" value="C:external side of plasma membrane"/>
    <property type="evidence" value="ECO:0007669"/>
    <property type="project" value="TreeGrafter"/>
</dbReference>
<dbReference type="GO" id="GO:0031295">
    <property type="term" value="P:T cell costimulation"/>
    <property type="evidence" value="ECO:0007669"/>
    <property type="project" value="TreeGrafter"/>
</dbReference>
<dbReference type="GO" id="GO:0071222">
    <property type="term" value="P:cellular response to lipopolysaccharide"/>
    <property type="evidence" value="ECO:0007669"/>
    <property type="project" value="TreeGrafter"/>
</dbReference>
<feature type="transmembrane region" description="Helical" evidence="12">
    <location>
        <begin position="282"/>
        <end position="307"/>
    </location>
</feature>
<reference evidence="15" key="3">
    <citation type="submission" date="2025-09" db="UniProtKB">
        <authorList>
            <consortium name="Ensembl"/>
        </authorList>
    </citation>
    <scope>IDENTIFICATION</scope>
</reference>
<dbReference type="InterPro" id="IPR036179">
    <property type="entry name" value="Ig-like_dom_sf"/>
</dbReference>
<keyword evidence="7" id="KW-1015">Disulfide bond</keyword>
<dbReference type="PANTHER" id="PTHR25466:SF14">
    <property type="entry name" value="BUTYROPHILIN SUBFAMILY 2 MEMBER A2-LIKE-RELATED"/>
    <property type="match status" value="1"/>
</dbReference>
<keyword evidence="10" id="KW-0393">Immunoglobulin domain</keyword>
<dbReference type="InterPro" id="IPR003599">
    <property type="entry name" value="Ig_sub"/>
</dbReference>
<protein>
    <submittedName>
        <fullName evidence="15">Si:dkey-15j16.3</fullName>
    </submittedName>
</protein>
<feature type="domain" description="Ig-like" evidence="14">
    <location>
        <begin position="135"/>
        <end position="226"/>
    </location>
</feature>
<name>A0AAR2L0V4_PYGNA</name>
<sequence>MGCLYLLLVAFHFNAGCSLSGEQSIKEVRGHTGGSVVLPCSCTDLQTKPQRVTWQVYRGKEWTEVFSADEYRDRLQQLNEESPANLSLLISDLREEDEGDYRCQTEKESRFFSLFVKGCDLVKSGMTEEVTRFSGESVVLLCSCTDLQTKPNTVKWEFGLKKSVNLHFDEIYSAQTGQHRDRVRLTNKNSGNLSLLMSDLTEEDQGDYRCSVQGDFTRIRLQVKVRETPTHLWTTDRTTTPSVSPSDLPTTHQQAVDLQPTPSVDPPTTLSKSPTTNQHTTFSLQLGLGILVVLLLLLFGVVMITCWRHRGRRSRQNVTNKVHLDLNRKQENQTVSDDVTYSKVTHSNTATPARVQISTGEQTEYACIKTN</sequence>
<dbReference type="Ensembl" id="ENSPNAT00000079600.1">
    <property type="protein sequence ID" value="ENSPNAP00000070258.1"/>
    <property type="gene ID" value="ENSPNAG00000032196.1"/>
</dbReference>
<feature type="region of interest" description="Disordered" evidence="11">
    <location>
        <begin position="232"/>
        <end position="277"/>
    </location>
</feature>
<dbReference type="SMART" id="SM00409">
    <property type="entry name" value="IG"/>
    <property type="match status" value="2"/>
</dbReference>
<reference evidence="15 16" key="1">
    <citation type="submission" date="2020-10" db="EMBL/GenBank/DDBJ databases">
        <title>Pygocentrus nattereri (red-bellied piranha) genome, fPygNat1, primary haplotype.</title>
        <authorList>
            <person name="Myers G."/>
            <person name="Meyer A."/>
            <person name="Karagic N."/>
            <person name="Pippel M."/>
            <person name="Winkler S."/>
            <person name="Tracey A."/>
            <person name="Wood J."/>
            <person name="Formenti G."/>
            <person name="Howe K."/>
            <person name="Fedrigo O."/>
            <person name="Jarvis E.D."/>
        </authorList>
    </citation>
    <scope>NUCLEOTIDE SEQUENCE [LARGE SCALE GENOMIC DNA]</scope>
</reference>
<evidence type="ECO:0000256" key="3">
    <source>
        <dbReference type="ARBA" id="ARBA00022692"/>
    </source>
</evidence>
<evidence type="ECO:0000256" key="7">
    <source>
        <dbReference type="ARBA" id="ARBA00023157"/>
    </source>
</evidence>
<evidence type="ECO:0000256" key="5">
    <source>
        <dbReference type="ARBA" id="ARBA00022989"/>
    </source>
</evidence>
<accession>A0AAR2L0V4</accession>
<evidence type="ECO:0000256" key="4">
    <source>
        <dbReference type="ARBA" id="ARBA00022729"/>
    </source>
</evidence>
<dbReference type="PROSITE" id="PS50835">
    <property type="entry name" value="IG_LIKE"/>
    <property type="match status" value="2"/>
</dbReference>
<dbReference type="GO" id="GO:0042102">
    <property type="term" value="P:positive regulation of T cell proliferation"/>
    <property type="evidence" value="ECO:0007669"/>
    <property type="project" value="TreeGrafter"/>
</dbReference>
<evidence type="ECO:0000256" key="1">
    <source>
        <dbReference type="ARBA" id="ARBA00004251"/>
    </source>
</evidence>
<feature type="signal peptide" evidence="13">
    <location>
        <begin position="1"/>
        <end position="18"/>
    </location>
</feature>
<evidence type="ECO:0000259" key="14">
    <source>
        <dbReference type="PROSITE" id="PS50835"/>
    </source>
</evidence>
<dbReference type="GO" id="GO:0006955">
    <property type="term" value="P:immune response"/>
    <property type="evidence" value="ECO:0007669"/>
    <property type="project" value="TreeGrafter"/>
</dbReference>
<evidence type="ECO:0000256" key="11">
    <source>
        <dbReference type="SAM" id="MobiDB-lite"/>
    </source>
</evidence>
<dbReference type="InterPro" id="IPR051713">
    <property type="entry name" value="T-cell_Activation_Regulation"/>
</dbReference>
<dbReference type="GO" id="GO:0007166">
    <property type="term" value="P:cell surface receptor signaling pathway"/>
    <property type="evidence" value="ECO:0007669"/>
    <property type="project" value="TreeGrafter"/>
</dbReference>
<dbReference type="SMART" id="SM00408">
    <property type="entry name" value="IGc2"/>
    <property type="match status" value="2"/>
</dbReference>
<evidence type="ECO:0000256" key="6">
    <source>
        <dbReference type="ARBA" id="ARBA00023136"/>
    </source>
</evidence>
<keyword evidence="8" id="KW-0675">Receptor</keyword>
<dbReference type="SUPFAM" id="SSF48726">
    <property type="entry name" value="Immunoglobulin"/>
    <property type="match status" value="2"/>
</dbReference>
<evidence type="ECO:0000313" key="15">
    <source>
        <dbReference type="Ensembl" id="ENSPNAP00000070258.1"/>
    </source>
</evidence>
<keyword evidence="5 12" id="KW-1133">Transmembrane helix</keyword>
<evidence type="ECO:0000256" key="9">
    <source>
        <dbReference type="ARBA" id="ARBA00023180"/>
    </source>
</evidence>
<keyword evidence="16" id="KW-1185">Reference proteome</keyword>
<dbReference type="InterPro" id="IPR003598">
    <property type="entry name" value="Ig_sub2"/>
</dbReference>
<dbReference type="InterPro" id="IPR013106">
    <property type="entry name" value="Ig_V-set"/>
</dbReference>
<dbReference type="AlphaFoldDB" id="A0AAR2L0V4"/>
<dbReference type="InterPro" id="IPR007110">
    <property type="entry name" value="Ig-like_dom"/>
</dbReference>
<evidence type="ECO:0000256" key="10">
    <source>
        <dbReference type="ARBA" id="ARBA00023319"/>
    </source>
</evidence>
<organism evidence="15 16">
    <name type="scientific">Pygocentrus nattereri</name>
    <name type="common">Red-bellied piranha</name>
    <dbReference type="NCBI Taxonomy" id="42514"/>
    <lineage>
        <taxon>Eukaryota</taxon>
        <taxon>Metazoa</taxon>
        <taxon>Chordata</taxon>
        <taxon>Craniata</taxon>
        <taxon>Vertebrata</taxon>
        <taxon>Euteleostomi</taxon>
        <taxon>Actinopterygii</taxon>
        <taxon>Neopterygii</taxon>
        <taxon>Teleostei</taxon>
        <taxon>Ostariophysi</taxon>
        <taxon>Characiformes</taxon>
        <taxon>Characoidei</taxon>
        <taxon>Pygocentrus</taxon>
    </lineage>
</organism>
<reference evidence="15" key="2">
    <citation type="submission" date="2025-08" db="UniProtKB">
        <authorList>
            <consortium name="Ensembl"/>
        </authorList>
    </citation>
    <scope>IDENTIFICATION</scope>
</reference>
<dbReference type="GeneID" id="108439572"/>
<dbReference type="InterPro" id="IPR013783">
    <property type="entry name" value="Ig-like_fold"/>
</dbReference>
<keyword evidence="6 12" id="KW-0472">Membrane</keyword>
<proteinExistence type="predicted"/>
<evidence type="ECO:0000256" key="13">
    <source>
        <dbReference type="SAM" id="SignalP"/>
    </source>
</evidence>